<gene>
    <name evidence="2" type="ORF">SASPL_153999</name>
</gene>
<feature type="region of interest" description="Disordered" evidence="1">
    <location>
        <begin position="226"/>
        <end position="245"/>
    </location>
</feature>
<dbReference type="AlphaFoldDB" id="A0A8X8VZQ5"/>
<name>A0A8X8VZQ5_SALSN</name>
<proteinExistence type="predicted"/>
<evidence type="ECO:0000313" key="2">
    <source>
        <dbReference type="EMBL" id="KAG6385171.1"/>
    </source>
</evidence>
<evidence type="ECO:0008006" key="4">
    <source>
        <dbReference type="Google" id="ProtNLM"/>
    </source>
</evidence>
<comment type="caution">
    <text evidence="2">The sequence shown here is derived from an EMBL/GenBank/DDBJ whole genome shotgun (WGS) entry which is preliminary data.</text>
</comment>
<dbReference type="Proteomes" id="UP000298416">
    <property type="component" value="Unassembled WGS sequence"/>
</dbReference>
<dbReference type="PANTHER" id="PTHR36703">
    <property type="entry name" value="TRIACYLGLYCEROL LIPASE-LIKE PROTEIN"/>
    <property type="match status" value="1"/>
</dbReference>
<dbReference type="PANTHER" id="PTHR36703:SF1">
    <property type="entry name" value="TRIACYLGLYCEROL LIPASE-LIKE PROTEIN"/>
    <property type="match status" value="1"/>
</dbReference>
<evidence type="ECO:0000313" key="3">
    <source>
        <dbReference type="Proteomes" id="UP000298416"/>
    </source>
</evidence>
<sequence>MRGGFYRSMPRLRASGSSIMNSIAASQLRRKAMDSMSSAQVTYSTIKDLFERHKVVFTVSTSIASVVTAWAGYSLRQLHQSRVEQKLESIEKAMKYNYQMEDPELRKLVSGSVSLPACLATAGTGLIIGSSSIQEFEFDEDVEISEHQEEGGASSSQSDENTRVQALLEVGGNCGMLKLGLGWRGGVRYANRRFQREQMKLLGQLKPGRWPLKLFKRPILRRRLQENADKMSEPVEKDALAQHSN</sequence>
<reference evidence="2" key="2">
    <citation type="submission" date="2020-08" db="EMBL/GenBank/DDBJ databases">
        <title>Plant Genome Project.</title>
        <authorList>
            <person name="Zhang R.-G."/>
        </authorList>
    </citation>
    <scope>NUCLEOTIDE SEQUENCE</scope>
    <source>
        <strain evidence="2">Huo1</strain>
        <tissue evidence="2">Leaf</tissue>
    </source>
</reference>
<evidence type="ECO:0000256" key="1">
    <source>
        <dbReference type="SAM" id="MobiDB-lite"/>
    </source>
</evidence>
<dbReference type="EMBL" id="PNBA02000022">
    <property type="protein sequence ID" value="KAG6385171.1"/>
    <property type="molecule type" value="Genomic_DNA"/>
</dbReference>
<protein>
    <recommendedName>
        <fullName evidence="4">Triacylglycerol lipase</fullName>
    </recommendedName>
</protein>
<accession>A0A8X8VZQ5</accession>
<organism evidence="2">
    <name type="scientific">Salvia splendens</name>
    <name type="common">Scarlet sage</name>
    <dbReference type="NCBI Taxonomy" id="180675"/>
    <lineage>
        <taxon>Eukaryota</taxon>
        <taxon>Viridiplantae</taxon>
        <taxon>Streptophyta</taxon>
        <taxon>Embryophyta</taxon>
        <taxon>Tracheophyta</taxon>
        <taxon>Spermatophyta</taxon>
        <taxon>Magnoliopsida</taxon>
        <taxon>eudicotyledons</taxon>
        <taxon>Gunneridae</taxon>
        <taxon>Pentapetalae</taxon>
        <taxon>asterids</taxon>
        <taxon>lamiids</taxon>
        <taxon>Lamiales</taxon>
        <taxon>Lamiaceae</taxon>
        <taxon>Nepetoideae</taxon>
        <taxon>Mentheae</taxon>
        <taxon>Salviinae</taxon>
        <taxon>Salvia</taxon>
        <taxon>Salvia subgen. Calosphace</taxon>
        <taxon>core Calosphace</taxon>
    </lineage>
</organism>
<keyword evidence="3" id="KW-1185">Reference proteome</keyword>
<reference evidence="2" key="1">
    <citation type="submission" date="2018-01" db="EMBL/GenBank/DDBJ databases">
        <authorList>
            <person name="Mao J.F."/>
        </authorList>
    </citation>
    <scope>NUCLEOTIDE SEQUENCE</scope>
    <source>
        <strain evidence="2">Huo1</strain>
        <tissue evidence="2">Leaf</tissue>
    </source>
</reference>